<reference evidence="1" key="1">
    <citation type="submission" date="2014-09" db="EMBL/GenBank/DDBJ databases">
        <title>Genome sequence of the luminous mushroom Mycena chlorophos for searching fungal bioluminescence genes.</title>
        <authorList>
            <person name="Tanaka Y."/>
            <person name="Kasuga D."/>
            <person name="Oba Y."/>
            <person name="Hase S."/>
            <person name="Sato K."/>
            <person name="Oba Y."/>
            <person name="Sakakibara Y."/>
        </authorList>
    </citation>
    <scope>NUCLEOTIDE SEQUENCE</scope>
</reference>
<dbReference type="Proteomes" id="UP000815677">
    <property type="component" value="Unassembled WGS sequence"/>
</dbReference>
<evidence type="ECO:0000313" key="1">
    <source>
        <dbReference type="EMBL" id="GAT53123.1"/>
    </source>
</evidence>
<gene>
    <name evidence="1" type="ORF">MCHLO_10116</name>
</gene>
<proteinExistence type="predicted"/>
<name>A0ABQ0LPX2_MYCCL</name>
<accession>A0ABQ0LPX2</accession>
<sequence>MSLFYHERPHQSQRRHALRAVRPLPVAGIASGDSSPSPLGGDIVEKCHWLQAQSRVFGFSSAFPDDGAIDASTILAPRTPLAKLRCIVCAPMPAICTIGPATKLLPITTE</sequence>
<organism evidence="1 2">
    <name type="scientific">Mycena chlorophos</name>
    <name type="common">Agaric fungus</name>
    <name type="synonym">Agaricus chlorophos</name>
    <dbReference type="NCBI Taxonomy" id="658473"/>
    <lineage>
        <taxon>Eukaryota</taxon>
        <taxon>Fungi</taxon>
        <taxon>Dikarya</taxon>
        <taxon>Basidiomycota</taxon>
        <taxon>Agaricomycotina</taxon>
        <taxon>Agaricomycetes</taxon>
        <taxon>Agaricomycetidae</taxon>
        <taxon>Agaricales</taxon>
        <taxon>Marasmiineae</taxon>
        <taxon>Mycenaceae</taxon>
        <taxon>Mycena</taxon>
    </lineage>
</organism>
<protein>
    <submittedName>
        <fullName evidence="1">Uncharacterized protein</fullName>
    </submittedName>
</protein>
<evidence type="ECO:0000313" key="2">
    <source>
        <dbReference type="Proteomes" id="UP000815677"/>
    </source>
</evidence>
<dbReference type="EMBL" id="DF848176">
    <property type="protein sequence ID" value="GAT53123.1"/>
    <property type="molecule type" value="Genomic_DNA"/>
</dbReference>
<keyword evidence="2" id="KW-1185">Reference proteome</keyword>